<evidence type="ECO:0000313" key="3">
    <source>
        <dbReference type="Proteomes" id="UP000789739"/>
    </source>
</evidence>
<dbReference type="AlphaFoldDB" id="A0A9N9H0K7"/>
<gene>
    <name evidence="2" type="ORF">PBRASI_LOCUS9909</name>
</gene>
<dbReference type="EMBL" id="CAJVPI010002455">
    <property type="protein sequence ID" value="CAG8643643.1"/>
    <property type="molecule type" value="Genomic_DNA"/>
</dbReference>
<evidence type="ECO:0000256" key="1">
    <source>
        <dbReference type="SAM" id="MobiDB-lite"/>
    </source>
</evidence>
<feature type="region of interest" description="Disordered" evidence="1">
    <location>
        <begin position="1"/>
        <end position="80"/>
    </location>
</feature>
<comment type="caution">
    <text evidence="2">The sequence shown here is derived from an EMBL/GenBank/DDBJ whole genome shotgun (WGS) entry which is preliminary data.</text>
</comment>
<feature type="compositionally biased region" description="Polar residues" evidence="1">
    <location>
        <begin position="66"/>
        <end position="80"/>
    </location>
</feature>
<proteinExistence type="predicted"/>
<dbReference type="Proteomes" id="UP000789739">
    <property type="component" value="Unassembled WGS sequence"/>
</dbReference>
<feature type="compositionally biased region" description="Polar residues" evidence="1">
    <location>
        <begin position="12"/>
        <end position="49"/>
    </location>
</feature>
<name>A0A9N9H0K7_9GLOM</name>
<sequence length="80" mass="8951">MPGIFPIEQSESEYVQSQVYPPTGNPSMSQSQGDIHQVSQPQNNLNQLENGFPDKPSQLETDERSLQSQVISHQRGEPNN</sequence>
<accession>A0A9N9H0K7</accession>
<evidence type="ECO:0000313" key="2">
    <source>
        <dbReference type="EMBL" id="CAG8643643.1"/>
    </source>
</evidence>
<organism evidence="2 3">
    <name type="scientific">Paraglomus brasilianum</name>
    <dbReference type="NCBI Taxonomy" id="144538"/>
    <lineage>
        <taxon>Eukaryota</taxon>
        <taxon>Fungi</taxon>
        <taxon>Fungi incertae sedis</taxon>
        <taxon>Mucoromycota</taxon>
        <taxon>Glomeromycotina</taxon>
        <taxon>Glomeromycetes</taxon>
        <taxon>Paraglomerales</taxon>
        <taxon>Paraglomeraceae</taxon>
        <taxon>Paraglomus</taxon>
    </lineage>
</organism>
<feature type="non-terminal residue" evidence="2">
    <location>
        <position position="1"/>
    </location>
</feature>
<reference evidence="2" key="1">
    <citation type="submission" date="2021-06" db="EMBL/GenBank/DDBJ databases">
        <authorList>
            <person name="Kallberg Y."/>
            <person name="Tangrot J."/>
            <person name="Rosling A."/>
        </authorList>
    </citation>
    <scope>NUCLEOTIDE SEQUENCE</scope>
    <source>
        <strain evidence="2">BR232B</strain>
    </source>
</reference>
<keyword evidence="3" id="KW-1185">Reference proteome</keyword>
<protein>
    <submittedName>
        <fullName evidence="2">3066_t:CDS:1</fullName>
    </submittedName>
</protein>